<dbReference type="InterPro" id="IPR036915">
    <property type="entry name" value="Cyclin-like_sf"/>
</dbReference>
<evidence type="ECO:0000259" key="3">
    <source>
        <dbReference type="Pfam" id="PF00134"/>
    </source>
</evidence>
<evidence type="ECO:0000256" key="1">
    <source>
        <dbReference type="ARBA" id="ARBA00005463"/>
    </source>
</evidence>
<name>A0A7J8AY64_PIPKU</name>
<dbReference type="Gene3D" id="1.10.472.10">
    <property type="entry name" value="Cyclin-like"/>
    <property type="match status" value="1"/>
</dbReference>
<dbReference type="AlphaFoldDB" id="A0A7J8AY64"/>
<dbReference type="EMBL" id="JACAGB010000001">
    <property type="protein sequence ID" value="KAF6391493.1"/>
    <property type="molecule type" value="Genomic_DNA"/>
</dbReference>
<sequence>MGNTLTCCLRPSPSPRASPKLSGSSKQVKLKCESMVHGETSEDTGTVETMPATPESEKMESGRLNSLALRGYNRQNISDPVMDQEQDVENNDDFPGHLMKRHRSFPTVFLYDNTVSQPDFSFILQALGDRSADIFDERKHPFKHKLSRKTHMSRDPELHVIYRFVCDLFSAEHLTAECAIVTLIYLERIKHYIKAFDVCPTNWKRLLLAAAIVAYELWDKQAVWSVPFCQLVNNIITFDDMIEIEMHFLNYIHFDTDVSASLYAKYYFDLRYLVHENNPLVLVKSFCKEIIQSTEAISRGYQKKDLSRASIKRSLSADNVIGMQHIKAMLTKENEGL</sequence>
<dbReference type="CDD" id="cd20540">
    <property type="entry name" value="CYCLIN_CCNY_like"/>
    <property type="match status" value="1"/>
</dbReference>
<evidence type="ECO:0000313" key="4">
    <source>
        <dbReference type="EMBL" id="KAF6391493.1"/>
    </source>
</evidence>
<comment type="similarity">
    <text evidence="1">Belongs to the cyclin family. Cyclin Y subfamily.</text>
</comment>
<gene>
    <name evidence="4" type="ORF">mPipKuh1_002339</name>
</gene>
<feature type="region of interest" description="Disordered" evidence="2">
    <location>
        <begin position="1"/>
        <end position="61"/>
    </location>
</feature>
<dbReference type="Pfam" id="PF00134">
    <property type="entry name" value="Cyclin_N"/>
    <property type="match status" value="1"/>
</dbReference>
<evidence type="ECO:0000256" key="2">
    <source>
        <dbReference type="SAM" id="MobiDB-lite"/>
    </source>
</evidence>
<accession>A0A7J8AY64</accession>
<evidence type="ECO:0000313" key="5">
    <source>
        <dbReference type="Proteomes" id="UP000558488"/>
    </source>
</evidence>
<keyword evidence="5" id="KW-1185">Reference proteome</keyword>
<dbReference type="Proteomes" id="UP000558488">
    <property type="component" value="Unassembled WGS sequence"/>
</dbReference>
<feature type="domain" description="Cyclin N-terminal" evidence="3">
    <location>
        <begin position="144"/>
        <end position="256"/>
    </location>
</feature>
<comment type="caution">
    <text evidence="4">The sequence shown here is derived from an EMBL/GenBank/DDBJ whole genome shotgun (WGS) entry which is preliminary data.</text>
</comment>
<reference evidence="4 5" key="1">
    <citation type="journal article" date="2020" name="Nature">
        <title>Six reference-quality genomes reveal evolution of bat adaptations.</title>
        <authorList>
            <person name="Jebb D."/>
            <person name="Huang Z."/>
            <person name="Pippel M."/>
            <person name="Hughes G.M."/>
            <person name="Lavrichenko K."/>
            <person name="Devanna P."/>
            <person name="Winkler S."/>
            <person name="Jermiin L.S."/>
            <person name="Skirmuntt E.C."/>
            <person name="Katzourakis A."/>
            <person name="Burkitt-Gray L."/>
            <person name="Ray D.A."/>
            <person name="Sullivan K.A.M."/>
            <person name="Roscito J.G."/>
            <person name="Kirilenko B.M."/>
            <person name="Davalos L.M."/>
            <person name="Corthals A.P."/>
            <person name="Power M.L."/>
            <person name="Jones G."/>
            <person name="Ransome R.D."/>
            <person name="Dechmann D.K.N."/>
            <person name="Locatelli A.G."/>
            <person name="Puechmaille S.J."/>
            <person name="Fedrigo O."/>
            <person name="Jarvis E.D."/>
            <person name="Hiller M."/>
            <person name="Vernes S.C."/>
            <person name="Myers E.W."/>
            <person name="Teeling E.C."/>
        </authorList>
    </citation>
    <scope>NUCLEOTIDE SEQUENCE [LARGE SCALE GENOMIC DNA]</scope>
    <source>
        <strain evidence="4">MPipKuh1</strain>
        <tissue evidence="4">Flight muscle</tissue>
    </source>
</reference>
<protein>
    <recommendedName>
        <fullName evidence="3">Cyclin N-terminal domain-containing protein</fullName>
    </recommendedName>
</protein>
<feature type="compositionally biased region" description="Basic and acidic residues" evidence="2">
    <location>
        <begin position="30"/>
        <end position="40"/>
    </location>
</feature>
<dbReference type="PANTHER" id="PTHR14248">
    <property type="entry name" value="CYCLIN Y, ISOFORM A"/>
    <property type="match status" value="1"/>
</dbReference>
<dbReference type="SUPFAM" id="SSF47954">
    <property type="entry name" value="Cyclin-like"/>
    <property type="match status" value="1"/>
</dbReference>
<organism evidence="4 5">
    <name type="scientific">Pipistrellus kuhlii</name>
    <name type="common">Kuhl's pipistrelle</name>
    <dbReference type="NCBI Taxonomy" id="59472"/>
    <lineage>
        <taxon>Eukaryota</taxon>
        <taxon>Metazoa</taxon>
        <taxon>Chordata</taxon>
        <taxon>Craniata</taxon>
        <taxon>Vertebrata</taxon>
        <taxon>Euteleostomi</taxon>
        <taxon>Mammalia</taxon>
        <taxon>Eutheria</taxon>
        <taxon>Laurasiatheria</taxon>
        <taxon>Chiroptera</taxon>
        <taxon>Yangochiroptera</taxon>
        <taxon>Vespertilionidae</taxon>
        <taxon>Pipistrellus</taxon>
    </lineage>
</organism>
<proteinExistence type="inferred from homology"/>
<dbReference type="InterPro" id="IPR006671">
    <property type="entry name" value="Cyclin_N"/>
</dbReference>